<keyword evidence="3" id="KW-0731">Sigma factor</keyword>
<dbReference type="InterPro" id="IPR053812">
    <property type="entry name" value="HTH_Sigma70_ECF-like"/>
</dbReference>
<comment type="similarity">
    <text evidence="1">Belongs to the sigma-70 factor family. ECF subfamily.</text>
</comment>
<evidence type="ECO:0000256" key="3">
    <source>
        <dbReference type="ARBA" id="ARBA00023082"/>
    </source>
</evidence>
<dbReference type="PANTHER" id="PTHR43133">
    <property type="entry name" value="RNA POLYMERASE ECF-TYPE SIGMA FACTO"/>
    <property type="match status" value="1"/>
</dbReference>
<dbReference type="Proteomes" id="UP000697710">
    <property type="component" value="Unassembled WGS sequence"/>
</dbReference>
<dbReference type="PANTHER" id="PTHR43133:SF39">
    <property type="entry name" value="SIMILAR TO RNA POLYMERASE SIGMA-E FACTOR"/>
    <property type="match status" value="1"/>
</dbReference>
<evidence type="ECO:0000256" key="2">
    <source>
        <dbReference type="ARBA" id="ARBA00023015"/>
    </source>
</evidence>
<accession>A0A956RMW3</accession>
<reference evidence="6" key="2">
    <citation type="journal article" date="2021" name="Microbiome">
        <title>Successional dynamics and alternative stable states in a saline activated sludge microbial community over 9 years.</title>
        <authorList>
            <person name="Wang Y."/>
            <person name="Ye J."/>
            <person name="Ju F."/>
            <person name="Liu L."/>
            <person name="Boyd J.A."/>
            <person name="Deng Y."/>
            <person name="Parks D.H."/>
            <person name="Jiang X."/>
            <person name="Yin X."/>
            <person name="Woodcroft B.J."/>
            <person name="Tyson G.W."/>
            <person name="Hugenholtz P."/>
            <person name="Polz M.F."/>
            <person name="Zhang T."/>
        </authorList>
    </citation>
    <scope>NUCLEOTIDE SEQUENCE</scope>
    <source>
        <strain evidence="6">HKST-UBA01</strain>
    </source>
</reference>
<keyword evidence="4" id="KW-0804">Transcription</keyword>
<dbReference type="GO" id="GO:0016987">
    <property type="term" value="F:sigma factor activity"/>
    <property type="evidence" value="ECO:0007669"/>
    <property type="project" value="UniProtKB-KW"/>
</dbReference>
<organism evidence="6 7">
    <name type="scientific">Eiseniibacteriota bacterium</name>
    <dbReference type="NCBI Taxonomy" id="2212470"/>
    <lineage>
        <taxon>Bacteria</taxon>
        <taxon>Candidatus Eiseniibacteriota</taxon>
    </lineage>
</organism>
<dbReference type="SUPFAM" id="SSF88946">
    <property type="entry name" value="Sigma2 domain of RNA polymerase sigma factors"/>
    <property type="match status" value="1"/>
</dbReference>
<dbReference type="GO" id="GO:0006352">
    <property type="term" value="P:DNA-templated transcription initiation"/>
    <property type="evidence" value="ECO:0007669"/>
    <property type="project" value="InterPro"/>
</dbReference>
<comment type="caution">
    <text evidence="6">The sequence shown here is derived from an EMBL/GenBank/DDBJ whole genome shotgun (WGS) entry which is preliminary data.</text>
</comment>
<evidence type="ECO:0000256" key="4">
    <source>
        <dbReference type="ARBA" id="ARBA00023163"/>
    </source>
</evidence>
<dbReference type="SUPFAM" id="SSF88659">
    <property type="entry name" value="Sigma3 and sigma4 domains of RNA polymerase sigma factors"/>
    <property type="match status" value="1"/>
</dbReference>
<reference evidence="6" key="1">
    <citation type="submission" date="2020-04" db="EMBL/GenBank/DDBJ databases">
        <authorList>
            <person name="Zhang T."/>
        </authorList>
    </citation>
    <scope>NUCLEOTIDE SEQUENCE</scope>
    <source>
        <strain evidence="6">HKST-UBA01</strain>
    </source>
</reference>
<dbReference type="InterPro" id="IPR014284">
    <property type="entry name" value="RNA_pol_sigma-70_dom"/>
</dbReference>
<protein>
    <submittedName>
        <fullName evidence="6">Sigma-70 family RNA polymerase sigma factor</fullName>
    </submittedName>
</protein>
<proteinExistence type="inferred from homology"/>
<evidence type="ECO:0000313" key="7">
    <source>
        <dbReference type="Proteomes" id="UP000697710"/>
    </source>
</evidence>
<dbReference type="InterPro" id="IPR013325">
    <property type="entry name" value="RNA_pol_sigma_r2"/>
</dbReference>
<dbReference type="Pfam" id="PF07638">
    <property type="entry name" value="Sigma70_ECF"/>
    <property type="match status" value="1"/>
</dbReference>
<dbReference type="Gene3D" id="1.10.10.10">
    <property type="entry name" value="Winged helix-like DNA-binding domain superfamily/Winged helix DNA-binding domain"/>
    <property type="match status" value="1"/>
</dbReference>
<dbReference type="InterPro" id="IPR011517">
    <property type="entry name" value="RNA_pol_sigma70_ECF-like"/>
</dbReference>
<dbReference type="EMBL" id="JAGQHR010000075">
    <property type="protein sequence ID" value="MCA9726851.1"/>
    <property type="molecule type" value="Genomic_DNA"/>
</dbReference>
<dbReference type="InterPro" id="IPR013324">
    <property type="entry name" value="RNA_pol_sigma_r3/r4-like"/>
</dbReference>
<gene>
    <name evidence="6" type="ORF">KC729_04150</name>
</gene>
<evidence type="ECO:0000256" key="1">
    <source>
        <dbReference type="ARBA" id="ARBA00010641"/>
    </source>
</evidence>
<dbReference type="InterPro" id="IPR039425">
    <property type="entry name" value="RNA_pol_sigma-70-like"/>
</dbReference>
<evidence type="ECO:0000313" key="6">
    <source>
        <dbReference type="EMBL" id="MCA9726851.1"/>
    </source>
</evidence>
<name>A0A956RMW3_UNCEI</name>
<keyword evidence="2" id="KW-0805">Transcription regulation</keyword>
<sequence>MPVRVGRRPTKLTQPGRVTELLISVREGNRDALDELVPLVHAELRKIARAKLKRERVGHSLDTAGLVNEAYLRLVQAERLSWESRAHFLAIAAQVMRNILVNHVHRRNRRKRGGGVGHMPLDEAVHAPGSEDRRILDLDRALDELAILNPRHARVVECRFFGGMTIEETAAALEISTATAKRDWAVLRLWLQHQLERQV</sequence>
<dbReference type="InterPro" id="IPR036388">
    <property type="entry name" value="WH-like_DNA-bd_sf"/>
</dbReference>
<feature type="domain" description="RNA polymerase sigma-70 ECF-like HTH" evidence="5">
    <location>
        <begin position="17"/>
        <end position="196"/>
    </location>
</feature>
<evidence type="ECO:0000259" key="5">
    <source>
        <dbReference type="Pfam" id="PF07638"/>
    </source>
</evidence>
<dbReference type="NCBIfam" id="TIGR02937">
    <property type="entry name" value="sigma70-ECF"/>
    <property type="match status" value="1"/>
</dbReference>
<dbReference type="NCBIfam" id="TIGR02999">
    <property type="entry name" value="Sig-70_X6"/>
    <property type="match status" value="1"/>
</dbReference>
<dbReference type="AlphaFoldDB" id="A0A956RMW3"/>
<dbReference type="Gene3D" id="1.10.1740.10">
    <property type="match status" value="1"/>
</dbReference>